<evidence type="ECO:0000313" key="1">
    <source>
        <dbReference type="EMBL" id="KAL0105312.1"/>
    </source>
</evidence>
<dbReference type="AlphaFoldDB" id="A0AAW2EUF8"/>
<accession>A0AAW2EUF8</accession>
<gene>
    <name evidence="1" type="ORF">PUN28_016753</name>
</gene>
<comment type="caution">
    <text evidence="1">The sequence shown here is derived from an EMBL/GenBank/DDBJ whole genome shotgun (WGS) entry which is preliminary data.</text>
</comment>
<reference evidence="1 2" key="1">
    <citation type="submission" date="2023-03" db="EMBL/GenBank/DDBJ databases">
        <title>High recombination rates correlate with genetic variation in Cardiocondyla obscurior ants.</title>
        <authorList>
            <person name="Errbii M."/>
        </authorList>
    </citation>
    <scope>NUCLEOTIDE SEQUENCE [LARGE SCALE GENOMIC DNA]</scope>
    <source>
        <strain evidence="1">Alpha-2009</strain>
        <tissue evidence="1">Whole body</tissue>
    </source>
</reference>
<proteinExistence type="predicted"/>
<organism evidence="1 2">
    <name type="scientific">Cardiocondyla obscurior</name>
    <dbReference type="NCBI Taxonomy" id="286306"/>
    <lineage>
        <taxon>Eukaryota</taxon>
        <taxon>Metazoa</taxon>
        <taxon>Ecdysozoa</taxon>
        <taxon>Arthropoda</taxon>
        <taxon>Hexapoda</taxon>
        <taxon>Insecta</taxon>
        <taxon>Pterygota</taxon>
        <taxon>Neoptera</taxon>
        <taxon>Endopterygota</taxon>
        <taxon>Hymenoptera</taxon>
        <taxon>Apocrita</taxon>
        <taxon>Aculeata</taxon>
        <taxon>Formicoidea</taxon>
        <taxon>Formicidae</taxon>
        <taxon>Myrmicinae</taxon>
        <taxon>Cardiocondyla</taxon>
    </lineage>
</organism>
<dbReference type="EMBL" id="JADYXP020000019">
    <property type="protein sequence ID" value="KAL0105312.1"/>
    <property type="molecule type" value="Genomic_DNA"/>
</dbReference>
<protein>
    <submittedName>
        <fullName evidence="1">Uncharacterized protein</fullName>
    </submittedName>
</protein>
<evidence type="ECO:0000313" key="2">
    <source>
        <dbReference type="Proteomes" id="UP001430953"/>
    </source>
</evidence>
<dbReference type="Proteomes" id="UP001430953">
    <property type="component" value="Unassembled WGS sequence"/>
</dbReference>
<sequence>MKTFDSRRYKSRERLQMFYNNNTYNLNNDIIISYTFRCFGLTRYLPNTSGIFSLEVGADSVHRALRHCGSSQSLLPGSSISRECASVCAAYVPASARAWCAYVWVPLIVFPRRVRACVREHQSRCVSSAMLPAVCACGTSVLRNDDTFAYV</sequence>
<keyword evidence="2" id="KW-1185">Reference proteome</keyword>
<name>A0AAW2EUF8_9HYME</name>